<accession>A0A396IGI5</accession>
<comment type="caution">
    <text evidence="12">The sequence shown here is derived from an EMBL/GenBank/DDBJ whole genome shotgun (WGS) entry which is preliminary data.</text>
</comment>
<keyword evidence="5" id="KW-0067">ATP-binding</keyword>
<dbReference type="EC" id="6.1.1.6" evidence="2"/>
<dbReference type="PANTHER" id="PTHR42918">
    <property type="entry name" value="LYSYL-TRNA SYNTHETASE"/>
    <property type="match status" value="1"/>
</dbReference>
<dbReference type="CDD" id="cd04322">
    <property type="entry name" value="LysRS_N"/>
    <property type="match status" value="1"/>
</dbReference>
<proteinExistence type="inferred from homology"/>
<dbReference type="AlphaFoldDB" id="A0A396IGI5"/>
<keyword evidence="10" id="KW-0472">Membrane</keyword>
<sequence>MNGTDRLLKFNLLDLTDLQLLMKIWTQRYEYRENRLKYLAALKTEGINPYPHKFSVSMPIVQYIDRYGGLSNGEHLEDMSISLAGRIMHKRKSGKKLFFYDLHGGAFKVQVMADVRKSDLNEVEFGKFHSNVKRGDIAGVTGFPGELSIFPKTFIVLSHCLHLMPNQKSAAAAAANNANLMGNQWVPGSARSPEKYILKDQVLLVLNVLGYFLHCCWLFIKIFRAQYYLIFWGLFSSIL</sequence>
<feature type="transmembrane region" description="Helical" evidence="10">
    <location>
        <begin position="202"/>
        <end position="220"/>
    </location>
</feature>
<feature type="domain" description="OB" evidence="11">
    <location>
        <begin position="81"/>
        <end position="144"/>
    </location>
</feature>
<evidence type="ECO:0000256" key="6">
    <source>
        <dbReference type="ARBA" id="ARBA00022917"/>
    </source>
</evidence>
<keyword evidence="10" id="KW-1133">Transmembrane helix</keyword>
<dbReference type="FunFam" id="2.40.50.140:FF:000050">
    <property type="entry name" value="Lysine--tRNA ligase"/>
    <property type="match status" value="1"/>
</dbReference>
<dbReference type="Pfam" id="PF01336">
    <property type="entry name" value="tRNA_anti-codon"/>
    <property type="match status" value="1"/>
</dbReference>
<protein>
    <recommendedName>
        <fullName evidence="2">lysine--tRNA ligase</fullName>
        <ecNumber evidence="2">6.1.1.6</ecNumber>
    </recommendedName>
    <alternativeName>
        <fullName evidence="8">Lysyl-tRNA synthetase</fullName>
    </alternativeName>
</protein>
<evidence type="ECO:0000313" key="13">
    <source>
        <dbReference type="Proteomes" id="UP000265566"/>
    </source>
</evidence>
<dbReference type="SUPFAM" id="SSF50249">
    <property type="entry name" value="Nucleic acid-binding proteins"/>
    <property type="match status" value="1"/>
</dbReference>
<dbReference type="GO" id="GO:0004824">
    <property type="term" value="F:lysine-tRNA ligase activity"/>
    <property type="evidence" value="ECO:0007669"/>
    <property type="project" value="UniProtKB-EC"/>
</dbReference>
<keyword evidence="3 12" id="KW-0436">Ligase</keyword>
<evidence type="ECO:0000256" key="5">
    <source>
        <dbReference type="ARBA" id="ARBA00022840"/>
    </source>
</evidence>
<evidence type="ECO:0000256" key="2">
    <source>
        <dbReference type="ARBA" id="ARBA00013166"/>
    </source>
</evidence>
<evidence type="ECO:0000313" key="12">
    <source>
        <dbReference type="EMBL" id="RHN64719.1"/>
    </source>
</evidence>
<evidence type="ECO:0000256" key="8">
    <source>
        <dbReference type="ARBA" id="ARBA00030563"/>
    </source>
</evidence>
<keyword evidence="10" id="KW-0812">Transmembrane</keyword>
<evidence type="ECO:0000256" key="4">
    <source>
        <dbReference type="ARBA" id="ARBA00022741"/>
    </source>
</evidence>
<organism evidence="12 13">
    <name type="scientific">Medicago truncatula</name>
    <name type="common">Barrel medic</name>
    <name type="synonym">Medicago tribuloides</name>
    <dbReference type="NCBI Taxonomy" id="3880"/>
    <lineage>
        <taxon>Eukaryota</taxon>
        <taxon>Viridiplantae</taxon>
        <taxon>Streptophyta</taxon>
        <taxon>Embryophyta</taxon>
        <taxon>Tracheophyta</taxon>
        <taxon>Spermatophyta</taxon>
        <taxon>Magnoliopsida</taxon>
        <taxon>eudicotyledons</taxon>
        <taxon>Gunneridae</taxon>
        <taxon>Pentapetalae</taxon>
        <taxon>rosids</taxon>
        <taxon>fabids</taxon>
        <taxon>Fabales</taxon>
        <taxon>Fabaceae</taxon>
        <taxon>Papilionoideae</taxon>
        <taxon>50 kb inversion clade</taxon>
        <taxon>NPAAA clade</taxon>
        <taxon>Hologalegina</taxon>
        <taxon>IRL clade</taxon>
        <taxon>Trifolieae</taxon>
        <taxon>Medicago</taxon>
    </lineage>
</organism>
<dbReference type="InterPro" id="IPR012340">
    <property type="entry name" value="NA-bd_OB-fold"/>
</dbReference>
<comment type="catalytic activity">
    <reaction evidence="9">
        <text>tRNA(Lys) + L-lysine + ATP = L-lysyl-tRNA(Lys) + AMP + diphosphate</text>
        <dbReference type="Rhea" id="RHEA:20792"/>
        <dbReference type="Rhea" id="RHEA-COMP:9696"/>
        <dbReference type="Rhea" id="RHEA-COMP:9697"/>
        <dbReference type="ChEBI" id="CHEBI:30616"/>
        <dbReference type="ChEBI" id="CHEBI:32551"/>
        <dbReference type="ChEBI" id="CHEBI:33019"/>
        <dbReference type="ChEBI" id="CHEBI:78442"/>
        <dbReference type="ChEBI" id="CHEBI:78529"/>
        <dbReference type="ChEBI" id="CHEBI:456215"/>
        <dbReference type="EC" id="6.1.1.6"/>
    </reaction>
</comment>
<name>A0A396IGI5_MEDTR</name>
<dbReference type="GO" id="GO:0005524">
    <property type="term" value="F:ATP binding"/>
    <property type="evidence" value="ECO:0007669"/>
    <property type="project" value="UniProtKB-KW"/>
</dbReference>
<evidence type="ECO:0000256" key="3">
    <source>
        <dbReference type="ARBA" id="ARBA00022598"/>
    </source>
</evidence>
<comment type="similarity">
    <text evidence="1">Belongs to the class-II aminoacyl-tRNA synthetase family.</text>
</comment>
<dbReference type="Gramene" id="rna27568">
    <property type="protein sequence ID" value="RHN64719.1"/>
    <property type="gene ID" value="gene27568"/>
</dbReference>
<reference evidence="13" key="1">
    <citation type="journal article" date="2018" name="Nat. Plants">
        <title>Whole-genome landscape of Medicago truncatula symbiotic genes.</title>
        <authorList>
            <person name="Pecrix Y."/>
            <person name="Staton S.E."/>
            <person name="Sallet E."/>
            <person name="Lelandais-Briere C."/>
            <person name="Moreau S."/>
            <person name="Carrere S."/>
            <person name="Blein T."/>
            <person name="Jardinaud M.F."/>
            <person name="Latrasse D."/>
            <person name="Zouine M."/>
            <person name="Zahm M."/>
            <person name="Kreplak J."/>
            <person name="Mayjonade B."/>
            <person name="Satge C."/>
            <person name="Perez M."/>
            <person name="Cauet S."/>
            <person name="Marande W."/>
            <person name="Chantry-Darmon C."/>
            <person name="Lopez-Roques C."/>
            <person name="Bouchez O."/>
            <person name="Berard A."/>
            <person name="Debelle F."/>
            <person name="Munos S."/>
            <person name="Bendahmane A."/>
            <person name="Berges H."/>
            <person name="Niebel A."/>
            <person name="Buitink J."/>
            <person name="Frugier F."/>
            <person name="Benhamed M."/>
            <person name="Crespi M."/>
            <person name="Gouzy J."/>
            <person name="Gamas P."/>
        </authorList>
    </citation>
    <scope>NUCLEOTIDE SEQUENCE [LARGE SCALE GENOMIC DNA]</scope>
    <source>
        <strain evidence="13">cv. Jemalong A17</strain>
    </source>
</reference>
<evidence type="ECO:0000259" key="11">
    <source>
        <dbReference type="Pfam" id="PF01336"/>
    </source>
</evidence>
<keyword evidence="4" id="KW-0547">Nucleotide-binding</keyword>
<dbReference type="EMBL" id="PSQE01000004">
    <property type="protein sequence ID" value="RHN64719.1"/>
    <property type="molecule type" value="Genomic_DNA"/>
</dbReference>
<dbReference type="InterPro" id="IPR004365">
    <property type="entry name" value="NA-bd_OB_tRNA"/>
</dbReference>
<evidence type="ECO:0000256" key="7">
    <source>
        <dbReference type="ARBA" id="ARBA00023146"/>
    </source>
</evidence>
<evidence type="ECO:0000256" key="1">
    <source>
        <dbReference type="ARBA" id="ARBA00008226"/>
    </source>
</evidence>
<dbReference type="PANTHER" id="PTHR42918:SF9">
    <property type="entry name" value="LYSINE--TRNA LIGASE"/>
    <property type="match status" value="1"/>
</dbReference>
<keyword evidence="7" id="KW-0030">Aminoacyl-tRNA synthetase</keyword>
<gene>
    <name evidence="12" type="ORF">MtrunA17_Chr4g0072151</name>
</gene>
<evidence type="ECO:0000256" key="10">
    <source>
        <dbReference type="SAM" id="Phobius"/>
    </source>
</evidence>
<dbReference type="GO" id="GO:0003676">
    <property type="term" value="F:nucleic acid binding"/>
    <property type="evidence" value="ECO:0007669"/>
    <property type="project" value="InterPro"/>
</dbReference>
<dbReference type="Gene3D" id="2.40.50.140">
    <property type="entry name" value="Nucleic acid-binding proteins"/>
    <property type="match status" value="1"/>
</dbReference>
<dbReference type="Proteomes" id="UP000265566">
    <property type="component" value="Chromosome 4"/>
</dbReference>
<keyword evidence="6" id="KW-0648">Protein biosynthesis</keyword>
<dbReference type="GO" id="GO:0006412">
    <property type="term" value="P:translation"/>
    <property type="evidence" value="ECO:0007669"/>
    <property type="project" value="UniProtKB-KW"/>
</dbReference>
<evidence type="ECO:0000256" key="9">
    <source>
        <dbReference type="ARBA" id="ARBA00048573"/>
    </source>
</evidence>
<dbReference type="InterPro" id="IPR044136">
    <property type="entry name" value="Lys-tRNA-ligase_II_N"/>
</dbReference>